<reference evidence="1 2" key="1">
    <citation type="submission" date="2016-10" db="EMBL/GenBank/DDBJ databases">
        <authorList>
            <person name="de Groot N.N."/>
        </authorList>
    </citation>
    <scope>NUCLEOTIDE SEQUENCE [LARGE SCALE GENOMIC DNA]</scope>
    <source>
        <strain evidence="1 2">CGMCC 4.5681</strain>
    </source>
</reference>
<keyword evidence="2" id="KW-1185">Reference proteome</keyword>
<accession>A0A1G9RIU2</accession>
<proteinExistence type="predicted"/>
<dbReference type="Proteomes" id="UP000198683">
    <property type="component" value="Unassembled WGS sequence"/>
</dbReference>
<evidence type="ECO:0000313" key="2">
    <source>
        <dbReference type="Proteomes" id="UP000198683"/>
    </source>
</evidence>
<dbReference type="EMBL" id="FNFB01000046">
    <property type="protein sequence ID" value="SDM23158.1"/>
    <property type="molecule type" value="Genomic_DNA"/>
</dbReference>
<name>A0A1G9RIU2_9ACTN</name>
<protein>
    <submittedName>
        <fullName evidence="1">Uncharacterized protein</fullName>
    </submittedName>
</protein>
<dbReference type="STRING" id="683260.SAMN05421874_14623"/>
<sequence>MVVLGMRNDFSYNNNTELGKLGISRRPNDLCEAYRVRNTGDP</sequence>
<evidence type="ECO:0000313" key="1">
    <source>
        <dbReference type="EMBL" id="SDM23158.1"/>
    </source>
</evidence>
<organism evidence="1 2">
    <name type="scientific">Nonomuraea maritima</name>
    <dbReference type="NCBI Taxonomy" id="683260"/>
    <lineage>
        <taxon>Bacteria</taxon>
        <taxon>Bacillati</taxon>
        <taxon>Actinomycetota</taxon>
        <taxon>Actinomycetes</taxon>
        <taxon>Streptosporangiales</taxon>
        <taxon>Streptosporangiaceae</taxon>
        <taxon>Nonomuraea</taxon>
    </lineage>
</organism>
<dbReference type="AlphaFoldDB" id="A0A1G9RIU2"/>
<gene>
    <name evidence="1" type="ORF">SAMN05421874_14623</name>
</gene>